<protein>
    <submittedName>
        <fullName evidence="2">Uncharacterized protein</fullName>
    </submittedName>
</protein>
<feature type="compositionally biased region" description="Basic and acidic residues" evidence="1">
    <location>
        <begin position="146"/>
        <end position="164"/>
    </location>
</feature>
<feature type="region of interest" description="Disordered" evidence="1">
    <location>
        <begin position="146"/>
        <end position="174"/>
    </location>
</feature>
<organism evidence="2">
    <name type="scientific">marine metagenome</name>
    <dbReference type="NCBI Taxonomy" id="408172"/>
    <lineage>
        <taxon>unclassified sequences</taxon>
        <taxon>metagenomes</taxon>
        <taxon>ecological metagenomes</taxon>
    </lineage>
</organism>
<gene>
    <name evidence="2" type="ORF">METZ01_LOCUS496385</name>
</gene>
<reference evidence="2" key="1">
    <citation type="submission" date="2018-05" db="EMBL/GenBank/DDBJ databases">
        <authorList>
            <person name="Lanie J.A."/>
            <person name="Ng W.-L."/>
            <person name="Kazmierczak K.M."/>
            <person name="Andrzejewski T.M."/>
            <person name="Davidsen T.M."/>
            <person name="Wayne K.J."/>
            <person name="Tettelin H."/>
            <person name="Glass J.I."/>
            <person name="Rusch D."/>
            <person name="Podicherti R."/>
            <person name="Tsui H.-C.T."/>
            <person name="Winkler M.E."/>
        </authorList>
    </citation>
    <scope>NUCLEOTIDE SEQUENCE</scope>
</reference>
<evidence type="ECO:0000256" key="1">
    <source>
        <dbReference type="SAM" id="MobiDB-lite"/>
    </source>
</evidence>
<name>A0A383DGI8_9ZZZZ</name>
<dbReference type="EMBL" id="UINC01217086">
    <property type="protein sequence ID" value="SVE43531.1"/>
    <property type="molecule type" value="Genomic_DNA"/>
</dbReference>
<sequence>MGKPYTRITYKPPESFKVNEVIPHGESTSMITDLLAPTRKRCEQRRHVDNHIRYAVKIGGLSTVSNGTYQFGEIAAWANKRYGKENPNILRMKYGINAAVSGVMATAQVGAPQVFSSPDDYKIENERLRTENERLKATAAERQKQLGELRHDAVIGRRLREGGKKGGSAPKNTC</sequence>
<accession>A0A383DGI8</accession>
<dbReference type="AlphaFoldDB" id="A0A383DGI8"/>
<proteinExistence type="predicted"/>
<evidence type="ECO:0000313" key="2">
    <source>
        <dbReference type="EMBL" id="SVE43531.1"/>
    </source>
</evidence>